<organism evidence="7 9">
    <name type="scientific">Diplodia seriata</name>
    <dbReference type="NCBI Taxonomy" id="420778"/>
    <lineage>
        <taxon>Eukaryota</taxon>
        <taxon>Fungi</taxon>
        <taxon>Dikarya</taxon>
        <taxon>Ascomycota</taxon>
        <taxon>Pezizomycotina</taxon>
        <taxon>Dothideomycetes</taxon>
        <taxon>Dothideomycetes incertae sedis</taxon>
        <taxon>Botryosphaeriales</taxon>
        <taxon>Botryosphaeriaceae</taxon>
        <taxon>Diplodia</taxon>
    </lineage>
</organism>
<dbReference type="AlphaFoldDB" id="A0A0G2F3D0"/>
<sequence length="254" mass="28435">MALRAPSSSSLALFARLTSPTTTQIQARTFASSAALSAKSTKSKLRDDHIGVPRYPYGPNKWYKQSNHGLYGGARIQFGNNVSHKTEIKTRRKWRPNIQHKILYSRALNRSVRVRLSTRVLRTIDKVGGLDEYLLGEKSARIKELGMGGWLLRWRIMQTQAVKNRFARQREQLGLPPVTLADEQMRGMDGEMVSEEEMSEQVMAYDAMLDKQGSTVPLSEADQEAVMQEGEQEALNEAAEEAEGTEKAAPKVVA</sequence>
<proteinExistence type="inferred from homology"/>
<evidence type="ECO:0000313" key="7">
    <source>
        <dbReference type="EMBL" id="KKY28781.1"/>
    </source>
</evidence>
<gene>
    <name evidence="8" type="ORF">BK809_0004067</name>
    <name evidence="7" type="ORF">UCDDS831_g00167</name>
</gene>
<dbReference type="EMBL" id="MSZU01000084">
    <property type="protein sequence ID" value="OMP85397.1"/>
    <property type="molecule type" value="Genomic_DNA"/>
</dbReference>
<evidence type="ECO:0000313" key="8">
    <source>
        <dbReference type="EMBL" id="OMP85397.1"/>
    </source>
</evidence>
<name>A0A0G2F3D0_9PEZI</name>
<dbReference type="Gene3D" id="2.30.170.40">
    <property type="entry name" value="Ribosomal protein L28/L24"/>
    <property type="match status" value="1"/>
</dbReference>
<evidence type="ECO:0000256" key="3">
    <source>
        <dbReference type="ARBA" id="ARBA00023274"/>
    </source>
</evidence>
<evidence type="ECO:0000256" key="6">
    <source>
        <dbReference type="SAM" id="MobiDB-lite"/>
    </source>
</evidence>
<reference evidence="7 9" key="1">
    <citation type="submission" date="2015-03" db="EMBL/GenBank/DDBJ databases">
        <authorList>
            <person name="Morales-Cruz A."/>
            <person name="Amrine K.C."/>
            <person name="Cantu D."/>
        </authorList>
    </citation>
    <scope>NUCLEOTIDE SEQUENCE [LARGE SCALE GENOMIC DNA]</scope>
    <source>
        <strain evidence="7">DS831</strain>
    </source>
</reference>
<dbReference type="InterPro" id="IPR037147">
    <property type="entry name" value="Ribosomal_bL28_sf"/>
</dbReference>
<evidence type="ECO:0000313" key="10">
    <source>
        <dbReference type="Proteomes" id="UP000190776"/>
    </source>
</evidence>
<evidence type="ECO:0000256" key="1">
    <source>
        <dbReference type="ARBA" id="ARBA00008760"/>
    </source>
</evidence>
<reference evidence="7 9" key="2">
    <citation type="submission" date="2015-05" db="EMBL/GenBank/DDBJ databases">
        <title>Distinctive expansion of gene families associated with plant cell wall degradation and secondary metabolism in the genomes of grapevine trunk pathogens.</title>
        <authorList>
            <person name="Lawrence D.P."/>
            <person name="Travadon R."/>
            <person name="Rolshausen P.E."/>
            <person name="Baumgartner K."/>
        </authorList>
    </citation>
    <scope>NUCLEOTIDE SEQUENCE [LARGE SCALE GENOMIC DNA]</scope>
    <source>
        <strain evidence="7">DS831</strain>
    </source>
</reference>
<comment type="function">
    <text evidence="5">Component of the mitochondrial ribosome (mitoribosome), a dedicated translation machinery responsible for the synthesis of mitochondrial genome-encoded proteins, including at least some of the essential transmembrane subunits of the mitochondrial respiratory chain. The mitoribosomes are attached to the mitochondrial inner membrane and translation products are cotranslationally integrated into the membrane.</text>
</comment>
<dbReference type="GO" id="GO:0005762">
    <property type="term" value="C:mitochondrial large ribosomal subunit"/>
    <property type="evidence" value="ECO:0007669"/>
    <property type="project" value="TreeGrafter"/>
</dbReference>
<dbReference type="OrthoDB" id="361870at2759"/>
<evidence type="ECO:0000256" key="2">
    <source>
        <dbReference type="ARBA" id="ARBA00022980"/>
    </source>
</evidence>
<evidence type="ECO:0000256" key="5">
    <source>
        <dbReference type="ARBA" id="ARBA00037226"/>
    </source>
</evidence>
<evidence type="ECO:0000313" key="9">
    <source>
        <dbReference type="Proteomes" id="UP000034182"/>
    </source>
</evidence>
<dbReference type="SUPFAM" id="SSF143800">
    <property type="entry name" value="L28p-like"/>
    <property type="match status" value="1"/>
</dbReference>
<dbReference type="PANTHER" id="PTHR13528:SF2">
    <property type="entry name" value="LARGE RIBOSOMAL SUBUNIT PROTEIN BL28M"/>
    <property type="match status" value="1"/>
</dbReference>
<dbReference type="STRING" id="420778.A0A0G2F3D0"/>
<protein>
    <recommendedName>
        <fullName evidence="4">Large ribosomal subunit protein bL28m</fullName>
    </recommendedName>
</protein>
<comment type="caution">
    <text evidence="7">The sequence shown here is derived from an EMBL/GenBank/DDBJ whole genome shotgun (WGS) entry which is preliminary data.</text>
</comment>
<dbReference type="PANTHER" id="PTHR13528">
    <property type="entry name" value="39S RIBOSOMAL PROTEIN L28, MITOCHONDRIAL"/>
    <property type="match status" value="1"/>
</dbReference>
<accession>A0A0G2F3D0</accession>
<dbReference type="EMBL" id="LAQI01000005">
    <property type="protein sequence ID" value="KKY28781.1"/>
    <property type="molecule type" value="Genomic_DNA"/>
</dbReference>
<comment type="similarity">
    <text evidence="1">Belongs to the bacterial ribosomal protein bL28 family.</text>
</comment>
<dbReference type="InterPro" id="IPR034704">
    <property type="entry name" value="Ribosomal_bL28/bL31-like_sf"/>
</dbReference>
<keyword evidence="2 7" id="KW-0689">Ribosomal protein</keyword>
<dbReference type="Proteomes" id="UP000190776">
    <property type="component" value="Unassembled WGS sequence"/>
</dbReference>
<reference evidence="8 10" key="3">
    <citation type="submission" date="2017-01" db="EMBL/GenBank/DDBJ databases">
        <title>Draft genome sequence of Diplodia seriata F98.1, a fungal species involved in grapevine trunk diseases.</title>
        <authorList>
            <person name="Robert-Siegwald G."/>
            <person name="Vallet J."/>
            <person name="Abou-Mansour E."/>
            <person name="Xu J."/>
            <person name="Rey P."/>
            <person name="Bertsch C."/>
            <person name="Rego C."/>
            <person name="Larignon P."/>
            <person name="Fontaine F."/>
            <person name="Lebrun M.-H."/>
        </authorList>
    </citation>
    <scope>NUCLEOTIDE SEQUENCE [LARGE SCALE GENOMIC DNA]</scope>
    <source>
        <strain evidence="8 10">F98.1</strain>
    </source>
</reference>
<dbReference type="GO" id="GO:0003735">
    <property type="term" value="F:structural constituent of ribosome"/>
    <property type="evidence" value="ECO:0007669"/>
    <property type="project" value="InterPro"/>
</dbReference>
<dbReference type="InterPro" id="IPR026569">
    <property type="entry name" value="Ribosomal_bL28"/>
</dbReference>
<dbReference type="FunFam" id="2.30.170.40:FF:000003">
    <property type="entry name" value="54S ribosomal protein L24"/>
    <property type="match status" value="1"/>
</dbReference>
<dbReference type="Proteomes" id="UP000034182">
    <property type="component" value="Unassembled WGS sequence"/>
</dbReference>
<feature type="compositionally biased region" description="Basic and acidic residues" evidence="6">
    <location>
        <begin position="244"/>
        <end position="254"/>
    </location>
</feature>
<dbReference type="Pfam" id="PF00830">
    <property type="entry name" value="Ribosomal_L28"/>
    <property type="match status" value="1"/>
</dbReference>
<feature type="region of interest" description="Disordered" evidence="6">
    <location>
        <begin position="213"/>
        <end position="254"/>
    </location>
</feature>
<keyword evidence="3" id="KW-0687">Ribonucleoprotein</keyword>
<evidence type="ECO:0000256" key="4">
    <source>
        <dbReference type="ARBA" id="ARBA00035269"/>
    </source>
</evidence>
<dbReference type="HAMAP" id="MF_00373">
    <property type="entry name" value="Ribosomal_bL28"/>
    <property type="match status" value="1"/>
</dbReference>
<feature type="compositionally biased region" description="Acidic residues" evidence="6">
    <location>
        <begin position="230"/>
        <end position="243"/>
    </location>
</feature>